<dbReference type="AlphaFoldDB" id="A0A3G5FNE9"/>
<evidence type="ECO:0000256" key="5">
    <source>
        <dbReference type="ARBA" id="ARBA00022547"/>
    </source>
</evidence>
<comment type="similarity">
    <text evidence="2 12">Belongs to the ATPase protein 8 family.</text>
</comment>
<dbReference type="GO" id="GO:0045259">
    <property type="term" value="C:proton-transporting ATP synthase complex"/>
    <property type="evidence" value="ECO:0007669"/>
    <property type="project" value="UniProtKB-KW"/>
</dbReference>
<keyword evidence="6 12" id="KW-0812">Transmembrane</keyword>
<sequence>MPQMAPMNWLILYFMFTIIFFLFNFLNYYLYLIKNTSNSIKNNNFIKKTLNWKW</sequence>
<reference evidence="14" key="2">
    <citation type="submission" date="2018-08" db="EMBL/GenBank/DDBJ databases">
        <authorList>
            <person name="Prakash G."/>
            <person name="Vogler A.P."/>
        </authorList>
    </citation>
    <scope>NUCLEOTIDE SEQUENCE</scope>
</reference>
<keyword evidence="10 12" id="KW-0496">Mitochondrion</keyword>
<keyword evidence="8 13" id="KW-1133">Transmembrane helix</keyword>
<dbReference type="EMBL" id="MH789717">
    <property type="protein sequence ID" value="AYW52120.1"/>
    <property type="molecule type" value="Genomic_DNA"/>
</dbReference>
<name>A0A3G5FNE9_9CARA</name>
<evidence type="ECO:0000256" key="9">
    <source>
        <dbReference type="ARBA" id="ARBA00023065"/>
    </source>
</evidence>
<dbReference type="GO" id="GO:0015078">
    <property type="term" value="F:proton transmembrane transporter activity"/>
    <property type="evidence" value="ECO:0007669"/>
    <property type="project" value="InterPro"/>
</dbReference>
<gene>
    <name evidence="14" type="primary">atp8</name>
</gene>
<evidence type="ECO:0000256" key="4">
    <source>
        <dbReference type="ARBA" id="ARBA00022448"/>
    </source>
</evidence>
<reference evidence="14" key="1">
    <citation type="journal article" date="2015" name="Mol. Biol. Evol.">
        <title>Soup to Tree: The Phylogeny of Beetles Inferred by Mitochondrial Metagenomics of a Bornean Rainforest Sample.</title>
        <authorList>
            <person name="Crampton-Platt A."/>
            <person name="Timmermans M.J."/>
            <person name="Gimmel M.L."/>
            <person name="Kutty S.N."/>
            <person name="Cockerill T.D."/>
            <person name="Vun Khen C."/>
            <person name="Vogler A.P."/>
        </authorList>
    </citation>
    <scope>NUCLEOTIDE SEQUENCE</scope>
</reference>
<keyword evidence="7 12" id="KW-0375">Hydrogen ion transport</keyword>
<evidence type="ECO:0000256" key="7">
    <source>
        <dbReference type="ARBA" id="ARBA00022781"/>
    </source>
</evidence>
<evidence type="ECO:0000256" key="2">
    <source>
        <dbReference type="ARBA" id="ARBA00008892"/>
    </source>
</evidence>
<protein>
    <recommendedName>
        <fullName evidence="12">ATP synthase complex subunit 8</fullName>
    </recommendedName>
</protein>
<evidence type="ECO:0000256" key="6">
    <source>
        <dbReference type="ARBA" id="ARBA00022692"/>
    </source>
</evidence>
<evidence type="ECO:0000256" key="12">
    <source>
        <dbReference type="RuleBase" id="RU003661"/>
    </source>
</evidence>
<dbReference type="InterPro" id="IPR001421">
    <property type="entry name" value="ATP8_metazoa"/>
</dbReference>
<keyword evidence="11 13" id="KW-0472">Membrane</keyword>
<evidence type="ECO:0000256" key="11">
    <source>
        <dbReference type="ARBA" id="ARBA00023136"/>
    </source>
</evidence>
<evidence type="ECO:0000256" key="1">
    <source>
        <dbReference type="ARBA" id="ARBA00004304"/>
    </source>
</evidence>
<organism evidence="14">
    <name type="scientific">Harpalinae sp. 3 ACP-2013</name>
    <dbReference type="NCBI Taxonomy" id="1434524"/>
    <lineage>
        <taxon>Eukaryota</taxon>
        <taxon>Metazoa</taxon>
        <taxon>Ecdysozoa</taxon>
        <taxon>Arthropoda</taxon>
        <taxon>Hexapoda</taxon>
        <taxon>Insecta</taxon>
        <taxon>Pterygota</taxon>
        <taxon>Neoptera</taxon>
        <taxon>Endopterygota</taxon>
        <taxon>Coleoptera</taxon>
        <taxon>Adephaga</taxon>
        <taxon>Caraboidea</taxon>
        <taxon>Carabidae</taxon>
        <taxon>Harpalinae</taxon>
    </lineage>
</organism>
<dbReference type="Pfam" id="PF00895">
    <property type="entry name" value="ATP-synt_8"/>
    <property type="match status" value="1"/>
</dbReference>
<proteinExistence type="inferred from homology"/>
<feature type="transmembrane region" description="Helical" evidence="13">
    <location>
        <begin position="12"/>
        <end position="31"/>
    </location>
</feature>
<keyword evidence="4 12" id="KW-0813">Transport</keyword>
<geneLocation type="mitochondrion" evidence="14"/>
<comment type="subunit">
    <text evidence="3">F-type ATPases have 2 components, CF(1) - the catalytic core - and CF(0) - the membrane proton channel.</text>
</comment>
<evidence type="ECO:0000256" key="10">
    <source>
        <dbReference type="ARBA" id="ARBA00023128"/>
    </source>
</evidence>
<evidence type="ECO:0000256" key="8">
    <source>
        <dbReference type="ARBA" id="ARBA00022989"/>
    </source>
</evidence>
<accession>A0A3G5FNE9</accession>
<keyword evidence="9 12" id="KW-0406">Ion transport</keyword>
<evidence type="ECO:0000313" key="14">
    <source>
        <dbReference type="EMBL" id="AYW52120.1"/>
    </source>
</evidence>
<dbReference type="GO" id="GO:0031966">
    <property type="term" value="C:mitochondrial membrane"/>
    <property type="evidence" value="ECO:0007669"/>
    <property type="project" value="UniProtKB-SubCell"/>
</dbReference>
<comment type="subcellular location">
    <subcellularLocation>
        <location evidence="1 12">Mitochondrion membrane</location>
        <topology evidence="1 12">Single-pass membrane protein</topology>
    </subcellularLocation>
</comment>
<evidence type="ECO:0000256" key="13">
    <source>
        <dbReference type="SAM" id="Phobius"/>
    </source>
</evidence>
<evidence type="ECO:0000256" key="3">
    <source>
        <dbReference type="ARBA" id="ARBA00011291"/>
    </source>
</evidence>
<dbReference type="GO" id="GO:0015986">
    <property type="term" value="P:proton motive force-driven ATP synthesis"/>
    <property type="evidence" value="ECO:0007669"/>
    <property type="project" value="InterPro"/>
</dbReference>
<keyword evidence="5 12" id="KW-0138">CF(0)</keyword>